<dbReference type="PANTHER" id="PTHR43433:SF5">
    <property type="entry name" value="AB HYDROLASE-1 DOMAIN-CONTAINING PROTEIN"/>
    <property type="match status" value="1"/>
</dbReference>
<comment type="caution">
    <text evidence="2">The sequence shown here is derived from an EMBL/GenBank/DDBJ whole genome shotgun (WGS) entry which is preliminary data.</text>
</comment>
<evidence type="ECO:0000313" key="3">
    <source>
        <dbReference type="Proteomes" id="UP000623250"/>
    </source>
</evidence>
<accession>A0A8I1GGM0</accession>
<evidence type="ECO:0000313" key="2">
    <source>
        <dbReference type="EMBL" id="MBJ7542557.1"/>
    </source>
</evidence>
<dbReference type="InterPro" id="IPR029058">
    <property type="entry name" value="AB_hydrolase_fold"/>
</dbReference>
<dbReference type="EMBL" id="JAEMUK010000007">
    <property type="protein sequence ID" value="MBJ7542557.1"/>
    <property type="molecule type" value="Genomic_DNA"/>
</dbReference>
<dbReference type="RefSeq" id="WP_037240833.1">
    <property type="nucleotide sequence ID" value="NZ_JAEMUK010000007.1"/>
</dbReference>
<dbReference type="AlphaFoldDB" id="A0A8I1GGM0"/>
<dbReference type="PRINTS" id="PR00111">
    <property type="entry name" value="ABHYDROLASE"/>
</dbReference>
<feature type="domain" description="AB hydrolase-1" evidence="1">
    <location>
        <begin position="21"/>
        <end position="124"/>
    </location>
</feature>
<name>A0A8I1GGM0_9HYPH</name>
<proteinExistence type="predicted"/>
<dbReference type="PANTHER" id="PTHR43433">
    <property type="entry name" value="HYDROLASE, ALPHA/BETA FOLD FAMILY PROTEIN"/>
    <property type="match status" value="1"/>
</dbReference>
<dbReference type="Pfam" id="PF00561">
    <property type="entry name" value="Abhydrolase_1"/>
    <property type="match status" value="1"/>
</dbReference>
<sequence length="250" mass="26387">MSVFSSDGVDIAYTVEGEGDPILLIHGFASNAATNWKDTGWVRWLTGNGFRVVTFDNRGHGASGKLYEPDAYAGPLMAEDARRLLDHLGIARADVMGYSMGARIAAFLALAHPGRVRRAIFAGLGANMIHGVGDPQPIADALMTDDPALVADSNARGFRIFADQTKSDRRALAACIKASRDRIPGDELATLTMPVLVAVGTDDTIAGPPGPLADAIPGARTLDIPGRDHMKAVGDRAFKDGVLAFLRPGP</sequence>
<dbReference type="GO" id="GO:0004806">
    <property type="term" value="F:triacylglycerol lipase activity"/>
    <property type="evidence" value="ECO:0007669"/>
    <property type="project" value="TreeGrafter"/>
</dbReference>
<dbReference type="Proteomes" id="UP000623250">
    <property type="component" value="Unassembled WGS sequence"/>
</dbReference>
<reference evidence="2 3" key="1">
    <citation type="submission" date="2020-12" db="EMBL/GenBank/DDBJ databases">
        <title>Revised draft genomes of Rhodomicrobium vannielii ATCC 17100 and Rhodomicrobium udaipurense JA643.</title>
        <authorList>
            <person name="Conners E.M."/>
            <person name="Davenport E.J."/>
            <person name="Bose A."/>
        </authorList>
    </citation>
    <scope>NUCLEOTIDE SEQUENCE [LARGE SCALE GENOMIC DNA]</scope>
    <source>
        <strain evidence="2 3">JA643</strain>
    </source>
</reference>
<keyword evidence="3" id="KW-1185">Reference proteome</keyword>
<keyword evidence="2" id="KW-0378">Hydrolase</keyword>
<organism evidence="2 3">
    <name type="scientific">Rhodomicrobium udaipurense</name>
    <dbReference type="NCBI Taxonomy" id="1202716"/>
    <lineage>
        <taxon>Bacteria</taxon>
        <taxon>Pseudomonadati</taxon>
        <taxon>Pseudomonadota</taxon>
        <taxon>Alphaproteobacteria</taxon>
        <taxon>Hyphomicrobiales</taxon>
        <taxon>Hyphomicrobiaceae</taxon>
        <taxon>Rhodomicrobium</taxon>
    </lineage>
</organism>
<protein>
    <submittedName>
        <fullName evidence="2">Alpha/beta hydrolase</fullName>
    </submittedName>
</protein>
<dbReference type="InterPro" id="IPR050471">
    <property type="entry name" value="AB_hydrolase"/>
</dbReference>
<evidence type="ECO:0000259" key="1">
    <source>
        <dbReference type="Pfam" id="PF00561"/>
    </source>
</evidence>
<dbReference type="GO" id="GO:0046503">
    <property type="term" value="P:glycerolipid catabolic process"/>
    <property type="evidence" value="ECO:0007669"/>
    <property type="project" value="TreeGrafter"/>
</dbReference>
<dbReference type="SUPFAM" id="SSF53474">
    <property type="entry name" value="alpha/beta-Hydrolases"/>
    <property type="match status" value="1"/>
</dbReference>
<dbReference type="InterPro" id="IPR000073">
    <property type="entry name" value="AB_hydrolase_1"/>
</dbReference>
<dbReference type="Gene3D" id="3.40.50.1820">
    <property type="entry name" value="alpha/beta hydrolase"/>
    <property type="match status" value="1"/>
</dbReference>
<gene>
    <name evidence="2" type="ORF">JDN41_03195</name>
</gene>